<evidence type="ECO:0000313" key="1">
    <source>
        <dbReference type="EMBL" id="SBT39001.1"/>
    </source>
</evidence>
<accession>A0A1A8Z4Y8</accession>
<dbReference type="OrthoDB" id="833207at2"/>
<sequence>MSRYRLHFDLAQGHPRGWPPVVGVTGEDLDDCLEVVRRRYGPELPPVTRVVENPDLTDFRPGALPGGWSLGVGTAARASSSRITAAALAATSRPVA</sequence>
<evidence type="ECO:0000313" key="2">
    <source>
        <dbReference type="Proteomes" id="UP000199385"/>
    </source>
</evidence>
<reference evidence="2" key="1">
    <citation type="submission" date="2016-06" db="EMBL/GenBank/DDBJ databases">
        <authorList>
            <person name="Varghese N."/>
            <person name="Submissions Spin"/>
        </authorList>
    </citation>
    <scope>NUCLEOTIDE SEQUENCE [LARGE SCALE GENOMIC DNA]</scope>
    <source>
        <strain evidence="2">DSM 44815</strain>
    </source>
</reference>
<proteinExistence type="predicted"/>
<dbReference type="RefSeq" id="WP_091657383.1">
    <property type="nucleotide sequence ID" value="NZ_LT594323.1"/>
</dbReference>
<dbReference type="PATRIC" id="fig|261654.4.peg.768"/>
<organism evidence="1 2">
    <name type="scientific">Micromonospora auratinigra</name>
    <dbReference type="NCBI Taxonomy" id="261654"/>
    <lineage>
        <taxon>Bacteria</taxon>
        <taxon>Bacillati</taxon>
        <taxon>Actinomycetota</taxon>
        <taxon>Actinomycetes</taxon>
        <taxon>Micromonosporales</taxon>
        <taxon>Micromonosporaceae</taxon>
        <taxon>Micromonospora</taxon>
    </lineage>
</organism>
<protein>
    <submittedName>
        <fullName evidence="1">Uncharacterized protein</fullName>
    </submittedName>
</protein>
<gene>
    <name evidence="1" type="ORF">GA0070611_0748</name>
</gene>
<dbReference type="STRING" id="261654.GA0070611_0748"/>
<name>A0A1A8Z4Y8_9ACTN</name>
<dbReference type="AlphaFoldDB" id="A0A1A8Z4Y8"/>
<dbReference type="Proteomes" id="UP000199385">
    <property type="component" value="Chromosome I"/>
</dbReference>
<dbReference type="EMBL" id="LT594323">
    <property type="protein sequence ID" value="SBT39001.1"/>
    <property type="molecule type" value="Genomic_DNA"/>
</dbReference>
<keyword evidence="2" id="KW-1185">Reference proteome</keyword>